<reference evidence="8 9" key="1">
    <citation type="submission" date="2017-03" db="EMBL/GenBank/DDBJ databases">
        <title>Genome Survey of Euroglyphus maynei.</title>
        <authorList>
            <person name="Arlian L.G."/>
            <person name="Morgan M.S."/>
            <person name="Rider S.D."/>
        </authorList>
    </citation>
    <scope>NUCLEOTIDE SEQUENCE [LARGE SCALE GENOMIC DNA]</scope>
    <source>
        <strain evidence="8">Arlian Lab</strain>
        <tissue evidence="8">Whole body</tissue>
    </source>
</reference>
<organism evidence="8 9">
    <name type="scientific">Euroglyphus maynei</name>
    <name type="common">Mayne's house dust mite</name>
    <dbReference type="NCBI Taxonomy" id="6958"/>
    <lineage>
        <taxon>Eukaryota</taxon>
        <taxon>Metazoa</taxon>
        <taxon>Ecdysozoa</taxon>
        <taxon>Arthropoda</taxon>
        <taxon>Chelicerata</taxon>
        <taxon>Arachnida</taxon>
        <taxon>Acari</taxon>
        <taxon>Acariformes</taxon>
        <taxon>Sarcoptiformes</taxon>
        <taxon>Astigmata</taxon>
        <taxon>Psoroptidia</taxon>
        <taxon>Analgoidea</taxon>
        <taxon>Pyroglyphidae</taxon>
        <taxon>Pyroglyphinae</taxon>
        <taxon>Euroglyphus</taxon>
    </lineage>
</organism>
<dbReference type="Proteomes" id="UP000194236">
    <property type="component" value="Unassembled WGS sequence"/>
</dbReference>
<name>A0A1Y3BV24_EURMA</name>
<keyword evidence="7" id="KW-0464">Manganese</keyword>
<comment type="pathway">
    <text evidence="2">Protein modification; protein glycosylation.</text>
</comment>
<evidence type="ECO:0000313" key="8">
    <source>
        <dbReference type="EMBL" id="OTF83025.1"/>
    </source>
</evidence>
<dbReference type="SUPFAM" id="SSF53448">
    <property type="entry name" value="Nucleotide-diphospho-sugar transferases"/>
    <property type="match status" value="1"/>
</dbReference>
<sequence>MNMVASDHIPMDRIVPDLRHEECRHWEYPEQLPSASVVIVFHNEGLTTLMRTAHSVLIRSPRRFLREVLLVDDFSDKENLHGIYDATI</sequence>
<evidence type="ECO:0000256" key="4">
    <source>
        <dbReference type="ARBA" id="ARBA00022679"/>
    </source>
</evidence>
<keyword evidence="9" id="KW-1185">Reference proteome</keyword>
<evidence type="ECO:0000256" key="5">
    <source>
        <dbReference type="ARBA" id="ARBA00022723"/>
    </source>
</evidence>
<dbReference type="GO" id="GO:0005794">
    <property type="term" value="C:Golgi apparatus"/>
    <property type="evidence" value="ECO:0007669"/>
    <property type="project" value="TreeGrafter"/>
</dbReference>
<dbReference type="PANTHER" id="PTHR11675:SF68">
    <property type="entry name" value="N-ACETYLGALACTOSAMINYLTRANSFERASE 7"/>
    <property type="match status" value="1"/>
</dbReference>
<keyword evidence="4" id="KW-0808">Transferase</keyword>
<dbReference type="GO" id="GO:0046872">
    <property type="term" value="F:metal ion binding"/>
    <property type="evidence" value="ECO:0007669"/>
    <property type="project" value="UniProtKB-KW"/>
</dbReference>
<evidence type="ECO:0000256" key="6">
    <source>
        <dbReference type="ARBA" id="ARBA00023157"/>
    </source>
</evidence>
<evidence type="ECO:0000256" key="7">
    <source>
        <dbReference type="ARBA" id="ARBA00023211"/>
    </source>
</evidence>
<comment type="cofactor">
    <cofactor evidence="1">
        <name>Mn(2+)</name>
        <dbReference type="ChEBI" id="CHEBI:29035"/>
    </cofactor>
</comment>
<dbReference type="OrthoDB" id="6119243at2759"/>
<evidence type="ECO:0000256" key="3">
    <source>
        <dbReference type="ARBA" id="ARBA00022676"/>
    </source>
</evidence>
<proteinExistence type="predicted"/>
<comment type="caution">
    <text evidence="8">The sequence shown here is derived from an EMBL/GenBank/DDBJ whole genome shotgun (WGS) entry which is preliminary data.</text>
</comment>
<dbReference type="GO" id="GO:0004653">
    <property type="term" value="F:polypeptide N-acetylgalactosaminyltransferase activity"/>
    <property type="evidence" value="ECO:0007669"/>
    <property type="project" value="TreeGrafter"/>
</dbReference>
<dbReference type="EMBL" id="MUJZ01005579">
    <property type="protein sequence ID" value="OTF83025.1"/>
    <property type="molecule type" value="Genomic_DNA"/>
</dbReference>
<keyword evidence="6" id="KW-1015">Disulfide bond</keyword>
<evidence type="ECO:0000313" key="9">
    <source>
        <dbReference type="Proteomes" id="UP000194236"/>
    </source>
</evidence>
<dbReference type="InterPro" id="IPR029044">
    <property type="entry name" value="Nucleotide-diphossugar_trans"/>
</dbReference>
<evidence type="ECO:0008006" key="10">
    <source>
        <dbReference type="Google" id="ProtNLM"/>
    </source>
</evidence>
<dbReference type="AlphaFoldDB" id="A0A1Y3BV24"/>
<gene>
    <name evidence="8" type="ORF">BLA29_014705</name>
</gene>
<evidence type="ECO:0000256" key="1">
    <source>
        <dbReference type="ARBA" id="ARBA00001936"/>
    </source>
</evidence>
<keyword evidence="3" id="KW-0328">Glycosyltransferase</keyword>
<keyword evidence="5" id="KW-0479">Metal-binding</keyword>
<dbReference type="Gene3D" id="3.90.550.10">
    <property type="entry name" value="Spore Coat Polysaccharide Biosynthesis Protein SpsA, Chain A"/>
    <property type="match status" value="1"/>
</dbReference>
<evidence type="ECO:0000256" key="2">
    <source>
        <dbReference type="ARBA" id="ARBA00004922"/>
    </source>
</evidence>
<accession>A0A1Y3BV24</accession>
<protein>
    <recommendedName>
        <fullName evidence="10">Glycosyltransferase 2-like domain-containing protein</fullName>
    </recommendedName>
</protein>
<dbReference type="PANTHER" id="PTHR11675">
    <property type="entry name" value="N-ACETYLGALACTOSAMINYLTRANSFERASE"/>
    <property type="match status" value="1"/>
</dbReference>
<dbReference type="GO" id="GO:0006493">
    <property type="term" value="P:protein O-linked glycosylation"/>
    <property type="evidence" value="ECO:0007669"/>
    <property type="project" value="TreeGrafter"/>
</dbReference>